<name>A0A383AFP4_9ZZZZ</name>
<organism evidence="1">
    <name type="scientific">marine metagenome</name>
    <dbReference type="NCBI Taxonomy" id="408172"/>
    <lineage>
        <taxon>unclassified sequences</taxon>
        <taxon>metagenomes</taxon>
        <taxon>ecological metagenomes</taxon>
    </lineage>
</organism>
<sequence>MPAEKPTLESEKKEYSETTLPSYLEYEQWTHEEALLIFCDCDPQLTTVSWVANGAVHGTSTGQNVLENAQLFREWTGMRHIPLEIQTAVLQHPALADLDIPTATQEDWQMRGGIVAGKVNRKSVDEVAWKWIHCIQIGFNLAKAHEALMRKSAEVDKSQLEQFNQHL</sequence>
<evidence type="ECO:0000313" key="1">
    <source>
        <dbReference type="EMBL" id="SVE06015.1"/>
    </source>
</evidence>
<protein>
    <submittedName>
        <fullName evidence="1">Uncharacterized protein</fullName>
    </submittedName>
</protein>
<accession>A0A383AFP4</accession>
<proteinExistence type="predicted"/>
<feature type="non-terminal residue" evidence="1">
    <location>
        <position position="167"/>
    </location>
</feature>
<reference evidence="1" key="1">
    <citation type="submission" date="2018-05" db="EMBL/GenBank/DDBJ databases">
        <authorList>
            <person name="Lanie J.A."/>
            <person name="Ng W.-L."/>
            <person name="Kazmierczak K.M."/>
            <person name="Andrzejewski T.M."/>
            <person name="Davidsen T.M."/>
            <person name="Wayne K.J."/>
            <person name="Tettelin H."/>
            <person name="Glass J.I."/>
            <person name="Rusch D."/>
            <person name="Podicherti R."/>
            <person name="Tsui H.-C.T."/>
            <person name="Winkler M.E."/>
        </authorList>
    </citation>
    <scope>NUCLEOTIDE SEQUENCE</scope>
</reference>
<gene>
    <name evidence="1" type="ORF">METZ01_LOCUS458869</name>
</gene>
<dbReference type="EMBL" id="UINC01191389">
    <property type="protein sequence ID" value="SVE06015.1"/>
    <property type="molecule type" value="Genomic_DNA"/>
</dbReference>
<dbReference type="AlphaFoldDB" id="A0A383AFP4"/>